<dbReference type="SUPFAM" id="SSF55781">
    <property type="entry name" value="GAF domain-like"/>
    <property type="match status" value="1"/>
</dbReference>
<keyword evidence="4" id="KW-1185">Reference proteome</keyword>
<evidence type="ECO:0000313" key="4">
    <source>
        <dbReference type="Proteomes" id="UP001201449"/>
    </source>
</evidence>
<feature type="domain" description="GAF" evidence="2">
    <location>
        <begin position="43"/>
        <end position="155"/>
    </location>
</feature>
<dbReference type="InterPro" id="IPR051330">
    <property type="entry name" value="Phosphatase_reg/MetRdx"/>
</dbReference>
<reference evidence="3 4" key="1">
    <citation type="submission" date="2022-01" db="EMBL/GenBank/DDBJ databases">
        <title>Mariniradius saccharolyticus sp. nov., isolated from sediment of a river.</title>
        <authorList>
            <person name="Liu H."/>
        </authorList>
    </citation>
    <scope>NUCLEOTIDE SEQUENCE [LARGE SCALE GENOMIC DNA]</scope>
    <source>
        <strain evidence="3 4">RY-2</strain>
    </source>
</reference>
<evidence type="ECO:0000313" key="3">
    <source>
        <dbReference type="EMBL" id="MCF1749771.1"/>
    </source>
</evidence>
<dbReference type="PANTHER" id="PTHR21021:SF15">
    <property type="entry name" value="FREE METHIONINE-R-SULFOXIDE REDUCTASE"/>
    <property type="match status" value="1"/>
</dbReference>
<proteinExistence type="inferred from homology"/>
<dbReference type="Pfam" id="PF13185">
    <property type="entry name" value="GAF_2"/>
    <property type="match status" value="1"/>
</dbReference>
<comment type="similarity">
    <text evidence="1">Belongs to the free Met sulfoxide reductase family.</text>
</comment>
<dbReference type="RefSeq" id="WP_234859926.1">
    <property type="nucleotide sequence ID" value="NZ_JAKEVZ010000001.1"/>
</dbReference>
<evidence type="ECO:0000256" key="1">
    <source>
        <dbReference type="ARBA" id="ARBA00038454"/>
    </source>
</evidence>
<evidence type="ECO:0000259" key="2">
    <source>
        <dbReference type="Pfam" id="PF13185"/>
    </source>
</evidence>
<dbReference type="EMBL" id="JAKEVZ010000001">
    <property type="protein sequence ID" value="MCF1749771.1"/>
    <property type="molecule type" value="Genomic_DNA"/>
</dbReference>
<sequence>MAESLYIPASATKAEKYQAILPQVEALIQGESDTYANLANVAAVLKEAFGFFWVGFYLVKGEQLVLGPFQGPLACTRIGFGKGVCGTAWKEAKTQLVPDVEAFPGHIACSSASKSEIVVPGFREGKVWIVLDVDSDRLDDFDQDDVAYLERLMGIVDLHS</sequence>
<dbReference type="PANTHER" id="PTHR21021">
    <property type="entry name" value="GAF/PUTATIVE CYTOSKELETAL PROTEIN"/>
    <property type="match status" value="1"/>
</dbReference>
<dbReference type="Proteomes" id="UP001201449">
    <property type="component" value="Unassembled WGS sequence"/>
</dbReference>
<dbReference type="Gene3D" id="3.30.450.40">
    <property type="match status" value="1"/>
</dbReference>
<organism evidence="3 4">
    <name type="scientific">Mariniradius sediminis</name>
    <dbReference type="NCBI Taxonomy" id="2909237"/>
    <lineage>
        <taxon>Bacteria</taxon>
        <taxon>Pseudomonadati</taxon>
        <taxon>Bacteroidota</taxon>
        <taxon>Cytophagia</taxon>
        <taxon>Cytophagales</taxon>
        <taxon>Cyclobacteriaceae</taxon>
        <taxon>Mariniradius</taxon>
    </lineage>
</organism>
<comment type="caution">
    <text evidence="3">The sequence shown here is derived from an EMBL/GenBank/DDBJ whole genome shotgun (WGS) entry which is preliminary data.</text>
</comment>
<name>A0ABS9BNY5_9BACT</name>
<dbReference type="InterPro" id="IPR029016">
    <property type="entry name" value="GAF-like_dom_sf"/>
</dbReference>
<accession>A0ABS9BNY5</accession>
<protein>
    <submittedName>
        <fullName evidence="3">GAF domain-containing protein</fullName>
    </submittedName>
</protein>
<gene>
    <name evidence="3" type="ORF">L0U89_01705</name>
</gene>
<dbReference type="InterPro" id="IPR003018">
    <property type="entry name" value="GAF"/>
</dbReference>